<feature type="region of interest" description="Disordered" evidence="5">
    <location>
        <begin position="116"/>
        <end position="161"/>
    </location>
</feature>
<comment type="caution">
    <text evidence="8">The sequence shown here is derived from an EMBL/GenBank/DDBJ whole genome shotgun (WGS) entry which is preliminary data.</text>
</comment>
<evidence type="ECO:0000256" key="5">
    <source>
        <dbReference type="SAM" id="MobiDB-lite"/>
    </source>
</evidence>
<dbReference type="PANTHER" id="PTHR15549">
    <property type="entry name" value="PAIRED IMMUNOGLOBULIN-LIKE TYPE 2 RECEPTOR"/>
    <property type="match status" value="1"/>
</dbReference>
<dbReference type="GO" id="GO:0016020">
    <property type="term" value="C:membrane"/>
    <property type="evidence" value="ECO:0007669"/>
    <property type="project" value="UniProtKB-SubCell"/>
</dbReference>
<proteinExistence type="predicted"/>
<organism evidence="8 9">
    <name type="scientific">Cudoniella acicularis</name>
    <dbReference type="NCBI Taxonomy" id="354080"/>
    <lineage>
        <taxon>Eukaryota</taxon>
        <taxon>Fungi</taxon>
        <taxon>Dikarya</taxon>
        <taxon>Ascomycota</taxon>
        <taxon>Pezizomycotina</taxon>
        <taxon>Leotiomycetes</taxon>
        <taxon>Helotiales</taxon>
        <taxon>Tricladiaceae</taxon>
        <taxon>Cudoniella</taxon>
    </lineage>
</organism>
<keyword evidence="3 6" id="KW-1133">Transmembrane helix</keyword>
<evidence type="ECO:0000256" key="7">
    <source>
        <dbReference type="SAM" id="SignalP"/>
    </source>
</evidence>
<keyword evidence="9" id="KW-1185">Reference proteome</keyword>
<dbReference type="Proteomes" id="UP000566819">
    <property type="component" value="Unassembled WGS sequence"/>
</dbReference>
<dbReference type="EMBL" id="JAAMPI010001616">
    <property type="protein sequence ID" value="KAF4624565.1"/>
    <property type="molecule type" value="Genomic_DNA"/>
</dbReference>
<keyword evidence="7" id="KW-0732">Signal</keyword>
<dbReference type="GO" id="GO:0071944">
    <property type="term" value="C:cell periphery"/>
    <property type="evidence" value="ECO:0007669"/>
    <property type="project" value="UniProtKB-ARBA"/>
</dbReference>
<keyword evidence="4 6" id="KW-0472">Membrane</keyword>
<evidence type="ECO:0000256" key="2">
    <source>
        <dbReference type="ARBA" id="ARBA00022692"/>
    </source>
</evidence>
<evidence type="ECO:0000313" key="8">
    <source>
        <dbReference type="EMBL" id="KAF4624565.1"/>
    </source>
</evidence>
<feature type="compositionally biased region" description="Low complexity" evidence="5">
    <location>
        <begin position="116"/>
        <end position="158"/>
    </location>
</feature>
<sequence>MMARNLRLHLFYCTWALLAFNTFGSNIRLTNTEWNVTAGHPFIITWANATGAVQVVLDTLETNSSTTIENTLNSAVTDPSYTWNVSSTIAAGTYELEVACGGFYDYSPTFEIAGASSASSSTSSSRATASTPTTGSSASSASSSSDSNNSSPTPSSTGLASGTKVAIGVGVTVGALVIIALIALGFFLGRKSAANKAMREEETSPNIPDDVGEAKPSLVEQSLAEIGEGVLVGELDGLARSELEGTGNGGKLLEWDEDDGGLFHTHGVREVKTFTFDSELLGISDLASSRRIFKSEEYHFRHKLSLAQPYPTARTTTYHDIAPRLILLHFISVFSFPLSAAKMAAKGKKFSWMRLINNAVPNFARDSKNDVNLSPQQADTQPTNYKN</sequence>
<feature type="compositionally biased region" description="Polar residues" evidence="5">
    <location>
        <begin position="370"/>
        <end position="387"/>
    </location>
</feature>
<dbReference type="InterPro" id="IPR051694">
    <property type="entry name" value="Immunoregulatory_rcpt-like"/>
</dbReference>
<feature type="region of interest" description="Disordered" evidence="5">
    <location>
        <begin position="366"/>
        <end position="387"/>
    </location>
</feature>
<dbReference type="AlphaFoldDB" id="A0A8H4R9B5"/>
<evidence type="ECO:0000256" key="1">
    <source>
        <dbReference type="ARBA" id="ARBA00004167"/>
    </source>
</evidence>
<evidence type="ECO:0000256" key="6">
    <source>
        <dbReference type="SAM" id="Phobius"/>
    </source>
</evidence>
<evidence type="ECO:0000256" key="3">
    <source>
        <dbReference type="ARBA" id="ARBA00022989"/>
    </source>
</evidence>
<feature type="transmembrane region" description="Helical" evidence="6">
    <location>
        <begin position="165"/>
        <end position="189"/>
    </location>
</feature>
<feature type="signal peptide" evidence="7">
    <location>
        <begin position="1"/>
        <end position="24"/>
    </location>
</feature>
<gene>
    <name evidence="8" type="ORF">G7Y89_g13604</name>
</gene>
<comment type="subcellular location">
    <subcellularLocation>
        <location evidence="1">Membrane</location>
        <topology evidence="1">Single-pass membrane protein</topology>
    </subcellularLocation>
</comment>
<evidence type="ECO:0000313" key="9">
    <source>
        <dbReference type="Proteomes" id="UP000566819"/>
    </source>
</evidence>
<keyword evidence="2 6" id="KW-0812">Transmembrane</keyword>
<evidence type="ECO:0000256" key="4">
    <source>
        <dbReference type="ARBA" id="ARBA00023136"/>
    </source>
</evidence>
<protein>
    <submittedName>
        <fullName evidence="8">Uncharacterized protein</fullName>
    </submittedName>
</protein>
<reference evidence="8 9" key="1">
    <citation type="submission" date="2020-03" db="EMBL/GenBank/DDBJ databases">
        <title>Draft Genome Sequence of Cudoniella acicularis.</title>
        <authorList>
            <person name="Buettner E."/>
            <person name="Kellner H."/>
        </authorList>
    </citation>
    <scope>NUCLEOTIDE SEQUENCE [LARGE SCALE GENOMIC DNA]</scope>
    <source>
        <strain evidence="8 9">DSM 108380</strain>
    </source>
</reference>
<feature type="chain" id="PRO_5034889306" evidence="7">
    <location>
        <begin position="25"/>
        <end position="387"/>
    </location>
</feature>
<dbReference type="OrthoDB" id="5589325at2759"/>
<accession>A0A8H4R9B5</accession>
<name>A0A8H4R9B5_9HELO</name>